<evidence type="ECO:0000313" key="10">
    <source>
        <dbReference type="EMBL" id="ROV94692.1"/>
    </source>
</evidence>
<dbReference type="Proteomes" id="UP000284375">
    <property type="component" value="Unassembled WGS sequence"/>
</dbReference>
<evidence type="ECO:0000256" key="1">
    <source>
        <dbReference type="ARBA" id="ARBA00004173"/>
    </source>
</evidence>
<dbReference type="Pfam" id="PF12829">
    <property type="entry name" value="Mhr1"/>
    <property type="match status" value="1"/>
</dbReference>
<feature type="compositionally biased region" description="Basic and acidic residues" evidence="9">
    <location>
        <begin position="346"/>
        <end position="360"/>
    </location>
</feature>
<keyword evidence="7" id="KW-0687">Ribonucleoprotein</keyword>
<keyword evidence="3" id="KW-0689">Ribosomal protein</keyword>
<dbReference type="OrthoDB" id="5333655at2759"/>
<organism evidence="10 11">
    <name type="scientific">Cytospora chrysosperma</name>
    <name type="common">Cytospora canker fungus</name>
    <name type="synonym">Sphaeria chrysosperma</name>
    <dbReference type="NCBI Taxonomy" id="252740"/>
    <lineage>
        <taxon>Eukaryota</taxon>
        <taxon>Fungi</taxon>
        <taxon>Dikarya</taxon>
        <taxon>Ascomycota</taxon>
        <taxon>Pezizomycotina</taxon>
        <taxon>Sordariomycetes</taxon>
        <taxon>Sordariomycetidae</taxon>
        <taxon>Diaporthales</taxon>
        <taxon>Cytosporaceae</taxon>
        <taxon>Cytospora</taxon>
    </lineage>
</organism>
<accession>A0A423VUI4</accession>
<dbReference type="GO" id="GO:0003735">
    <property type="term" value="F:structural constituent of ribosome"/>
    <property type="evidence" value="ECO:0007669"/>
    <property type="project" value="TreeGrafter"/>
</dbReference>
<comment type="subcellular location">
    <subcellularLocation>
        <location evidence="1">Mitochondrion</location>
    </subcellularLocation>
</comment>
<dbReference type="PANTHER" id="PTHR28184:SF1">
    <property type="entry name" value="LARGE RIBOSOMAL SUBUNIT PROTEIN ML67"/>
    <property type="match status" value="1"/>
</dbReference>
<evidence type="ECO:0000256" key="3">
    <source>
        <dbReference type="ARBA" id="ARBA00022980"/>
    </source>
</evidence>
<dbReference type="GO" id="GO:1990904">
    <property type="term" value="C:ribonucleoprotein complex"/>
    <property type="evidence" value="ECO:0007669"/>
    <property type="project" value="UniProtKB-KW"/>
</dbReference>
<dbReference type="InterPro" id="IPR024629">
    <property type="entry name" value="Ribosomal_mL67"/>
</dbReference>
<comment type="similarity">
    <text evidence="2">Belongs to the mitochondrion-specific ribosomal protein mL67 family.</text>
</comment>
<evidence type="ECO:0000256" key="5">
    <source>
        <dbReference type="ARBA" id="ARBA00023128"/>
    </source>
</evidence>
<dbReference type="STRING" id="252740.A0A423VUI4"/>
<keyword evidence="6" id="KW-0804">Transcription</keyword>
<comment type="caution">
    <text evidence="10">The sequence shown here is derived from an EMBL/GenBank/DDBJ whole genome shotgun (WGS) entry which is preliminary data.</text>
</comment>
<name>A0A423VUI4_CYTCH</name>
<evidence type="ECO:0000313" key="11">
    <source>
        <dbReference type="Proteomes" id="UP000284375"/>
    </source>
</evidence>
<evidence type="ECO:0000256" key="4">
    <source>
        <dbReference type="ARBA" id="ARBA00023015"/>
    </source>
</evidence>
<feature type="region of interest" description="Disordered" evidence="9">
    <location>
        <begin position="186"/>
        <end position="255"/>
    </location>
</feature>
<dbReference type="GO" id="GO:0003697">
    <property type="term" value="F:single-stranded DNA binding"/>
    <property type="evidence" value="ECO:0007669"/>
    <property type="project" value="InterPro"/>
</dbReference>
<dbReference type="AlphaFoldDB" id="A0A423VUI4"/>
<feature type="compositionally biased region" description="Polar residues" evidence="9">
    <location>
        <begin position="223"/>
        <end position="234"/>
    </location>
</feature>
<dbReference type="EMBL" id="LJZO01000027">
    <property type="protein sequence ID" value="ROV94692.1"/>
    <property type="molecule type" value="Genomic_DNA"/>
</dbReference>
<evidence type="ECO:0000256" key="7">
    <source>
        <dbReference type="ARBA" id="ARBA00023274"/>
    </source>
</evidence>
<keyword evidence="5" id="KW-0496">Mitochondrion</keyword>
<gene>
    <name evidence="10" type="ORF">VSDG_06187</name>
</gene>
<evidence type="ECO:0000256" key="9">
    <source>
        <dbReference type="SAM" id="MobiDB-lite"/>
    </source>
</evidence>
<evidence type="ECO:0000256" key="2">
    <source>
        <dbReference type="ARBA" id="ARBA00010741"/>
    </source>
</evidence>
<dbReference type="GO" id="GO:0000150">
    <property type="term" value="F:DNA strand exchange activity"/>
    <property type="evidence" value="ECO:0007669"/>
    <property type="project" value="InterPro"/>
</dbReference>
<keyword evidence="11" id="KW-1185">Reference proteome</keyword>
<proteinExistence type="inferred from homology"/>
<feature type="compositionally biased region" description="Basic and acidic residues" evidence="9">
    <location>
        <begin position="202"/>
        <end position="220"/>
    </location>
</feature>
<keyword evidence="4" id="KW-0805">Transcription regulation</keyword>
<sequence length="379" mass="41807">MNSSPASVVGILDRLSIGVCRISIRHGHTAPRIKNPHPELTGFKAGLGEKIWVHNHVVTGMIIYSHDGKLKRDSEKGLAQIPFTTKKQKPPVLREDYWTPLCLIEFPKGLGVVGRNVMQKLQEFRTRHELEWGYQAPKLKSLGKKERGEIIHNQKSNAVADIAAVLGGAGRGNRMWSRAPQLLEEAEAADEVSASMDATESVGEKEVEVEKEQQAQKEDVAETTSAANTEGETQTPASEAAPSKKPAKTKKMTTNAPKGTLVKANIYWSNDADLHWARKWTDNVEHHLGLPSHVKNPRFKTKYILGKPEEREVVDETETAEVTKQAGAEQQQEQEQGAEQAPGREQGAEQERKPEPEKKKGWFGLLGGKSGSSSADART</sequence>
<dbReference type="GO" id="GO:0005739">
    <property type="term" value="C:mitochondrion"/>
    <property type="evidence" value="ECO:0007669"/>
    <property type="project" value="UniProtKB-SubCell"/>
</dbReference>
<dbReference type="PANTHER" id="PTHR28184">
    <property type="entry name" value="MITOCHONDRIAL HOMOLOGOUS RECOMBINATION PROTEIN 1"/>
    <property type="match status" value="1"/>
</dbReference>
<feature type="compositionally biased region" description="Low complexity" evidence="9">
    <location>
        <begin position="235"/>
        <end position="244"/>
    </location>
</feature>
<evidence type="ECO:0000256" key="8">
    <source>
        <dbReference type="ARBA" id="ARBA00035185"/>
    </source>
</evidence>
<feature type="compositionally biased region" description="Low complexity" evidence="9">
    <location>
        <begin position="320"/>
        <end position="345"/>
    </location>
</feature>
<protein>
    <recommendedName>
        <fullName evidence="8">Large ribosomal subunit protein mL67</fullName>
    </recommendedName>
</protein>
<reference evidence="10 11" key="1">
    <citation type="submission" date="2015-09" db="EMBL/GenBank/DDBJ databases">
        <title>Host preference determinants of Valsa canker pathogens revealed by comparative genomics.</title>
        <authorList>
            <person name="Yin Z."/>
            <person name="Huang L."/>
        </authorList>
    </citation>
    <scope>NUCLEOTIDE SEQUENCE [LARGE SCALE GENOMIC DNA]</scope>
    <source>
        <strain evidence="10 11">YSFL</strain>
    </source>
</reference>
<feature type="region of interest" description="Disordered" evidence="9">
    <location>
        <begin position="310"/>
        <end position="379"/>
    </location>
</feature>
<dbReference type="GO" id="GO:0005840">
    <property type="term" value="C:ribosome"/>
    <property type="evidence" value="ECO:0007669"/>
    <property type="project" value="UniProtKB-KW"/>
</dbReference>
<evidence type="ECO:0000256" key="6">
    <source>
        <dbReference type="ARBA" id="ARBA00023163"/>
    </source>
</evidence>